<gene>
    <name evidence="6" type="primary">hslO</name>
    <name evidence="7" type="ORF">FWJ32_08510</name>
</gene>
<evidence type="ECO:0000313" key="8">
    <source>
        <dbReference type="Proteomes" id="UP000322976"/>
    </source>
</evidence>
<dbReference type="InterPro" id="IPR016154">
    <property type="entry name" value="Heat_shock_Hsp33_C"/>
</dbReference>
<dbReference type="PANTHER" id="PTHR30111:SF1">
    <property type="entry name" value="33 KDA CHAPERONIN"/>
    <property type="match status" value="1"/>
</dbReference>
<sequence>MSDYIVNALAMDGKILAYASTTKDAVDEARKLHNLSPVACAALGRALTAAGMMGKMLKTERGSITIQINGGGPLNGIVACSDSDANVKGYVNAPDVYIPLRHDGKLDVGSAVGREGTLTVIRDLGLKEPYIGKVQLVSGEIGDDIAEYYARSEQIQSAVGLGVLVDVDGSCKAAGGFIIQLMPDFPLEEVVVLEERLNKLSSITKYLGEGKTPEYILNIILGDLGLEILERVPTRYKCDCSYERVERAICSLGENEIAKLAEENEPLEIVCNFCGKRYSVGIDQLNEMLR</sequence>
<dbReference type="Pfam" id="PF01430">
    <property type="entry name" value="HSP33"/>
    <property type="match status" value="1"/>
</dbReference>
<dbReference type="Gene3D" id="3.90.1280.10">
    <property type="entry name" value="HSP33 redox switch-like"/>
    <property type="match status" value="1"/>
</dbReference>
<comment type="function">
    <text evidence="6">Redox regulated molecular chaperone. Protects both thermally unfolding and oxidatively damaged proteins from irreversible aggregation. Plays an important role in the bacterial defense system toward oxidative stress.</text>
</comment>
<feature type="disulfide bond" description="Redox-active" evidence="6">
    <location>
        <begin position="238"/>
        <end position="240"/>
    </location>
</feature>
<dbReference type="Proteomes" id="UP000322976">
    <property type="component" value="Unassembled WGS sequence"/>
</dbReference>
<comment type="similarity">
    <text evidence="6">Belongs to the HSP33 family.</text>
</comment>
<evidence type="ECO:0000256" key="1">
    <source>
        <dbReference type="ARBA" id="ARBA00022490"/>
    </source>
</evidence>
<name>A0A5D8QAX5_9THEO</name>
<protein>
    <recommendedName>
        <fullName evidence="6">33 kDa chaperonin</fullName>
    </recommendedName>
    <alternativeName>
        <fullName evidence="6">Heat shock protein 33 homolog</fullName>
        <shortName evidence="6">HSP33</shortName>
    </alternativeName>
</protein>
<keyword evidence="8" id="KW-1185">Reference proteome</keyword>
<comment type="subcellular location">
    <subcellularLocation>
        <location evidence="6">Cytoplasm</location>
    </subcellularLocation>
</comment>
<dbReference type="PANTHER" id="PTHR30111">
    <property type="entry name" value="33 KDA CHAPERONIN"/>
    <property type="match status" value="1"/>
</dbReference>
<dbReference type="EMBL" id="VTPS01000011">
    <property type="protein sequence ID" value="TZE81760.1"/>
    <property type="molecule type" value="Genomic_DNA"/>
</dbReference>
<dbReference type="GO" id="GO:0042026">
    <property type="term" value="P:protein refolding"/>
    <property type="evidence" value="ECO:0007669"/>
    <property type="project" value="TreeGrafter"/>
</dbReference>
<feature type="disulfide bond" description="Redox-active" evidence="6">
    <location>
        <begin position="271"/>
        <end position="274"/>
    </location>
</feature>
<evidence type="ECO:0000256" key="2">
    <source>
        <dbReference type="ARBA" id="ARBA00022833"/>
    </source>
</evidence>
<dbReference type="AlphaFoldDB" id="A0A5D8QAX5"/>
<keyword evidence="1 6" id="KW-0963">Cytoplasm</keyword>
<comment type="caution">
    <text evidence="7">The sequence shown here is derived from an EMBL/GenBank/DDBJ whole genome shotgun (WGS) entry which is preliminary data.</text>
</comment>
<dbReference type="HAMAP" id="MF_00117">
    <property type="entry name" value="HslO"/>
    <property type="match status" value="1"/>
</dbReference>
<keyword evidence="4 6" id="KW-0143">Chaperone</keyword>
<evidence type="ECO:0000256" key="4">
    <source>
        <dbReference type="ARBA" id="ARBA00023186"/>
    </source>
</evidence>
<dbReference type="GO" id="GO:0051082">
    <property type="term" value="F:unfolded protein binding"/>
    <property type="evidence" value="ECO:0007669"/>
    <property type="project" value="UniProtKB-UniRule"/>
</dbReference>
<keyword evidence="2 6" id="KW-0862">Zinc</keyword>
<evidence type="ECO:0000256" key="6">
    <source>
        <dbReference type="HAMAP-Rule" id="MF_00117"/>
    </source>
</evidence>
<dbReference type="RefSeq" id="WP_149545524.1">
    <property type="nucleotide sequence ID" value="NZ_VTPS01000011.1"/>
</dbReference>
<dbReference type="InterPro" id="IPR000397">
    <property type="entry name" value="Heat_shock_Hsp33"/>
</dbReference>
<keyword evidence="5 6" id="KW-0676">Redox-active center</keyword>
<dbReference type="Gene3D" id="3.55.30.10">
    <property type="entry name" value="Hsp33 domain"/>
    <property type="match status" value="1"/>
</dbReference>
<dbReference type="SUPFAM" id="SSF118352">
    <property type="entry name" value="HSP33 redox switch-like"/>
    <property type="match status" value="1"/>
</dbReference>
<dbReference type="CDD" id="cd00498">
    <property type="entry name" value="Hsp33"/>
    <property type="match status" value="1"/>
</dbReference>
<reference evidence="7 8" key="1">
    <citation type="submission" date="2019-08" db="EMBL/GenBank/DDBJ databases">
        <title>Calorimonas adulescens gen. nov., sp. nov., an anaerobic thermophilic bacterium from Sakhalin hot spring.</title>
        <authorList>
            <person name="Khomyakova M.A."/>
            <person name="Merkel A.Y."/>
            <person name="Novikov A."/>
            <person name="Bonch-Osmolovskaya E.A."/>
            <person name="Slobodkin A.I."/>
        </authorList>
    </citation>
    <scope>NUCLEOTIDE SEQUENCE [LARGE SCALE GENOMIC DNA]</scope>
    <source>
        <strain evidence="7 8">A05MB</strain>
    </source>
</reference>
<dbReference type="SUPFAM" id="SSF64397">
    <property type="entry name" value="Hsp33 domain"/>
    <property type="match status" value="1"/>
</dbReference>
<dbReference type="InterPro" id="IPR016153">
    <property type="entry name" value="Heat_shock_Hsp33_N"/>
</dbReference>
<dbReference type="GO" id="GO:0005737">
    <property type="term" value="C:cytoplasm"/>
    <property type="evidence" value="ECO:0007669"/>
    <property type="project" value="UniProtKB-SubCell"/>
</dbReference>
<organism evidence="7 8">
    <name type="scientific">Calorimonas adulescens</name>
    <dbReference type="NCBI Taxonomy" id="2606906"/>
    <lineage>
        <taxon>Bacteria</taxon>
        <taxon>Bacillati</taxon>
        <taxon>Bacillota</taxon>
        <taxon>Clostridia</taxon>
        <taxon>Thermoanaerobacterales</taxon>
        <taxon>Thermoanaerobacteraceae</taxon>
        <taxon>Calorimonas</taxon>
    </lineage>
</organism>
<keyword evidence="3 6" id="KW-1015">Disulfide bond</keyword>
<evidence type="ECO:0000256" key="3">
    <source>
        <dbReference type="ARBA" id="ARBA00023157"/>
    </source>
</evidence>
<evidence type="ECO:0000313" key="7">
    <source>
        <dbReference type="EMBL" id="TZE81760.1"/>
    </source>
</evidence>
<evidence type="ECO:0000256" key="5">
    <source>
        <dbReference type="ARBA" id="ARBA00023284"/>
    </source>
</evidence>
<accession>A0A5D8QAX5</accession>
<comment type="PTM">
    <text evidence="6">Under oxidizing conditions two disulfide bonds are formed involving the reactive cysteines. Under reducing conditions zinc is bound to the reactive cysteines and the protein is inactive.</text>
</comment>
<dbReference type="NCBIfam" id="NF001033">
    <property type="entry name" value="PRK00114.1"/>
    <property type="match status" value="1"/>
</dbReference>
<proteinExistence type="inferred from homology"/>
<dbReference type="PIRSF" id="PIRSF005261">
    <property type="entry name" value="Heat_shock_Hsp33"/>
    <property type="match status" value="1"/>
</dbReference>
<dbReference type="GO" id="GO:0044183">
    <property type="term" value="F:protein folding chaperone"/>
    <property type="evidence" value="ECO:0007669"/>
    <property type="project" value="TreeGrafter"/>
</dbReference>